<gene>
    <name evidence="3" type="ORF">Mal4_05960</name>
</gene>
<keyword evidence="2" id="KW-0732">Signal</keyword>
<dbReference type="KEGG" id="mri:Mal4_05960"/>
<protein>
    <submittedName>
        <fullName evidence="3">Uncharacterized protein</fullName>
    </submittedName>
</protein>
<dbReference type="OrthoDB" id="289357at2"/>
<evidence type="ECO:0000256" key="1">
    <source>
        <dbReference type="SAM" id="MobiDB-lite"/>
    </source>
</evidence>
<feature type="chain" id="PRO_5021730923" evidence="2">
    <location>
        <begin position="23"/>
        <end position="202"/>
    </location>
</feature>
<dbReference type="AlphaFoldDB" id="A0A517Z1F0"/>
<feature type="compositionally biased region" description="Polar residues" evidence="1">
    <location>
        <begin position="128"/>
        <end position="137"/>
    </location>
</feature>
<feature type="compositionally biased region" description="Basic and acidic residues" evidence="1">
    <location>
        <begin position="138"/>
        <end position="147"/>
    </location>
</feature>
<proteinExistence type="predicted"/>
<organism evidence="3 4">
    <name type="scientific">Maioricimonas rarisocia</name>
    <dbReference type="NCBI Taxonomy" id="2528026"/>
    <lineage>
        <taxon>Bacteria</taxon>
        <taxon>Pseudomonadati</taxon>
        <taxon>Planctomycetota</taxon>
        <taxon>Planctomycetia</taxon>
        <taxon>Planctomycetales</taxon>
        <taxon>Planctomycetaceae</taxon>
        <taxon>Maioricimonas</taxon>
    </lineage>
</organism>
<evidence type="ECO:0000313" key="4">
    <source>
        <dbReference type="Proteomes" id="UP000320496"/>
    </source>
</evidence>
<accession>A0A517Z1F0</accession>
<sequence length="202" mass="21432" precursor="true">MNIARTQFVLAAGILLVTGSMARGQGIAVQQPVVQRIGVDTVVSVPDRGSLTLGGVNTAASGSRRSSLFGPGSTYGARTSGSSMSVHVTIHDFEAMDRALLQQGSSTRVRPGGNSRADAAYRQLLSRPRQSAIPTRSQADRLSRSPAKDAPAATDRGAFYLAKARRCEERGEESVAAMFYRMAARYGSSEAAAELAQERRGQ</sequence>
<reference evidence="3 4" key="1">
    <citation type="submission" date="2019-02" db="EMBL/GenBank/DDBJ databases">
        <title>Deep-cultivation of Planctomycetes and their phenomic and genomic characterization uncovers novel biology.</title>
        <authorList>
            <person name="Wiegand S."/>
            <person name="Jogler M."/>
            <person name="Boedeker C."/>
            <person name="Pinto D."/>
            <person name="Vollmers J."/>
            <person name="Rivas-Marin E."/>
            <person name="Kohn T."/>
            <person name="Peeters S.H."/>
            <person name="Heuer A."/>
            <person name="Rast P."/>
            <person name="Oberbeckmann S."/>
            <person name="Bunk B."/>
            <person name="Jeske O."/>
            <person name="Meyerdierks A."/>
            <person name="Storesund J.E."/>
            <person name="Kallscheuer N."/>
            <person name="Luecker S."/>
            <person name="Lage O.M."/>
            <person name="Pohl T."/>
            <person name="Merkel B.J."/>
            <person name="Hornburger P."/>
            <person name="Mueller R.-W."/>
            <person name="Bruemmer F."/>
            <person name="Labrenz M."/>
            <person name="Spormann A.M."/>
            <person name="Op den Camp H."/>
            <person name="Overmann J."/>
            <person name="Amann R."/>
            <person name="Jetten M.S.M."/>
            <person name="Mascher T."/>
            <person name="Medema M.H."/>
            <person name="Devos D.P."/>
            <person name="Kaster A.-K."/>
            <person name="Ovreas L."/>
            <person name="Rohde M."/>
            <person name="Galperin M.Y."/>
            <person name="Jogler C."/>
        </authorList>
    </citation>
    <scope>NUCLEOTIDE SEQUENCE [LARGE SCALE GENOMIC DNA]</scope>
    <source>
        <strain evidence="3 4">Mal4</strain>
    </source>
</reference>
<feature type="signal peptide" evidence="2">
    <location>
        <begin position="1"/>
        <end position="22"/>
    </location>
</feature>
<keyword evidence="4" id="KW-1185">Reference proteome</keyword>
<name>A0A517Z1F0_9PLAN</name>
<dbReference type="EMBL" id="CP036275">
    <property type="protein sequence ID" value="QDU36311.1"/>
    <property type="molecule type" value="Genomic_DNA"/>
</dbReference>
<feature type="region of interest" description="Disordered" evidence="1">
    <location>
        <begin position="125"/>
        <end position="151"/>
    </location>
</feature>
<dbReference type="Proteomes" id="UP000320496">
    <property type="component" value="Chromosome"/>
</dbReference>
<evidence type="ECO:0000313" key="3">
    <source>
        <dbReference type="EMBL" id="QDU36311.1"/>
    </source>
</evidence>
<evidence type="ECO:0000256" key="2">
    <source>
        <dbReference type="SAM" id="SignalP"/>
    </source>
</evidence>
<dbReference type="RefSeq" id="WP_145366990.1">
    <property type="nucleotide sequence ID" value="NZ_CP036275.1"/>
</dbReference>